<evidence type="ECO:0000313" key="3">
    <source>
        <dbReference type="Proteomes" id="UP000039217"/>
    </source>
</evidence>
<reference evidence="2 3" key="1">
    <citation type="submission" date="2015-03" db="EMBL/GenBank/DDBJ databases">
        <authorList>
            <consortium name="Pathogen Informatics"/>
        </authorList>
    </citation>
    <scope>NUCLEOTIDE SEQUENCE [LARGE SCALE GENOMIC DNA]</scope>
    <source>
        <strain evidence="2 3">D00501624</strain>
    </source>
</reference>
<protein>
    <submittedName>
        <fullName evidence="2">Uncharacterized protein</fullName>
    </submittedName>
</protein>
<feature type="region of interest" description="Disordered" evidence="1">
    <location>
        <begin position="1"/>
        <end position="62"/>
    </location>
</feature>
<name>A0A655FYM3_MYCTX</name>
<evidence type="ECO:0000256" key="1">
    <source>
        <dbReference type="SAM" id="MobiDB-lite"/>
    </source>
</evidence>
<feature type="compositionally biased region" description="Polar residues" evidence="1">
    <location>
        <begin position="1"/>
        <end position="14"/>
    </location>
</feature>
<dbReference type="Proteomes" id="UP000039217">
    <property type="component" value="Unassembled WGS sequence"/>
</dbReference>
<sequence>MVAPLSESQLNQRNGDAVNAVVGANQSGAPASAAESTKASPMSWYSGNHEQPTSVAASVPTR</sequence>
<gene>
    <name evidence="2" type="ORF">ERS007661_04547</name>
</gene>
<organism evidence="2 3">
    <name type="scientific">Mycobacterium tuberculosis</name>
    <dbReference type="NCBI Taxonomy" id="1773"/>
    <lineage>
        <taxon>Bacteria</taxon>
        <taxon>Bacillati</taxon>
        <taxon>Actinomycetota</taxon>
        <taxon>Actinomycetes</taxon>
        <taxon>Mycobacteriales</taxon>
        <taxon>Mycobacteriaceae</taxon>
        <taxon>Mycobacterium</taxon>
        <taxon>Mycobacterium tuberculosis complex</taxon>
    </lineage>
</organism>
<evidence type="ECO:0000313" key="2">
    <source>
        <dbReference type="EMBL" id="CNX26149.1"/>
    </source>
</evidence>
<proteinExistence type="predicted"/>
<dbReference type="EMBL" id="CQQC01002872">
    <property type="protein sequence ID" value="CNX26149.1"/>
    <property type="molecule type" value="Genomic_DNA"/>
</dbReference>
<accession>A0A655FYM3</accession>
<dbReference type="AlphaFoldDB" id="A0A655FYM3"/>
<feature type="compositionally biased region" description="Polar residues" evidence="1">
    <location>
        <begin position="24"/>
        <end position="62"/>
    </location>
</feature>